<accession>R7ZZ02</accession>
<comment type="caution">
    <text evidence="1">The sequence shown here is derived from an EMBL/GenBank/DDBJ whole genome shotgun (WGS) entry which is preliminary data.</text>
</comment>
<evidence type="ECO:0000313" key="1">
    <source>
        <dbReference type="EMBL" id="EON79284.1"/>
    </source>
</evidence>
<proteinExistence type="predicted"/>
<gene>
    <name evidence="1" type="ORF">ADIS_0209</name>
</gene>
<dbReference type="EMBL" id="AQHR01000009">
    <property type="protein sequence ID" value="EON79284.1"/>
    <property type="molecule type" value="Genomic_DNA"/>
</dbReference>
<evidence type="ECO:0000313" key="2">
    <source>
        <dbReference type="Proteomes" id="UP000013909"/>
    </source>
</evidence>
<reference evidence="1 2" key="1">
    <citation type="submission" date="2013-02" db="EMBL/GenBank/DDBJ databases">
        <title>A novel strain isolated from Lonar lake, Maharashtra, India.</title>
        <authorList>
            <person name="Singh A."/>
        </authorList>
    </citation>
    <scope>NUCLEOTIDE SEQUENCE [LARGE SCALE GENOMIC DNA]</scope>
    <source>
        <strain evidence="1 2">AK24</strain>
    </source>
</reference>
<organism evidence="1 2">
    <name type="scientific">Lunatimonas lonarensis</name>
    <dbReference type="NCBI Taxonomy" id="1232681"/>
    <lineage>
        <taxon>Bacteria</taxon>
        <taxon>Pseudomonadati</taxon>
        <taxon>Bacteroidota</taxon>
        <taxon>Cytophagia</taxon>
        <taxon>Cytophagales</taxon>
        <taxon>Cyclobacteriaceae</taxon>
    </lineage>
</organism>
<keyword evidence="2" id="KW-1185">Reference proteome</keyword>
<dbReference type="AlphaFoldDB" id="R7ZZ02"/>
<name>R7ZZ02_9BACT</name>
<protein>
    <submittedName>
        <fullName evidence="1">Uncharacterized protein</fullName>
    </submittedName>
</protein>
<dbReference type="Proteomes" id="UP000013909">
    <property type="component" value="Unassembled WGS sequence"/>
</dbReference>
<sequence>MKQFLSLFFGRLLPESVVRFSVWIGKLRTIFMIYGSVRDFQFTPTFPWNPLQARTGRAWMI</sequence>